<organism evidence="4 5">
    <name type="scientific">Sphingomonas chungangi</name>
    <dbReference type="NCBI Taxonomy" id="2683589"/>
    <lineage>
        <taxon>Bacteria</taxon>
        <taxon>Pseudomonadati</taxon>
        <taxon>Pseudomonadota</taxon>
        <taxon>Alphaproteobacteria</taxon>
        <taxon>Sphingomonadales</taxon>
        <taxon>Sphingomonadaceae</taxon>
        <taxon>Sphingomonas</taxon>
    </lineage>
</organism>
<dbReference type="Pfam" id="PF13505">
    <property type="entry name" value="OMP_b-brl"/>
    <property type="match status" value="1"/>
</dbReference>
<evidence type="ECO:0000259" key="3">
    <source>
        <dbReference type="Pfam" id="PF13505"/>
    </source>
</evidence>
<evidence type="ECO:0000256" key="2">
    <source>
        <dbReference type="SAM" id="SignalP"/>
    </source>
</evidence>
<feature type="signal peptide" evidence="2">
    <location>
        <begin position="1"/>
        <end position="23"/>
    </location>
</feature>
<feature type="domain" description="Outer membrane protein beta-barrel" evidence="3">
    <location>
        <begin position="11"/>
        <end position="187"/>
    </location>
</feature>
<dbReference type="Proteomes" id="UP000570166">
    <property type="component" value="Unassembled WGS sequence"/>
</dbReference>
<feature type="chain" id="PRO_5032557552" evidence="2">
    <location>
        <begin position="24"/>
        <end position="201"/>
    </location>
</feature>
<gene>
    <name evidence="4" type="ORF">HZF05_09935</name>
</gene>
<name>A0A838L5V0_9SPHN</name>
<dbReference type="InterPro" id="IPR011250">
    <property type="entry name" value="OMP/PagP_B-barrel"/>
</dbReference>
<dbReference type="EMBL" id="JACEIB010000006">
    <property type="protein sequence ID" value="MBA2934417.1"/>
    <property type="molecule type" value="Genomic_DNA"/>
</dbReference>
<proteinExistence type="predicted"/>
<dbReference type="SUPFAM" id="SSF56925">
    <property type="entry name" value="OMPA-like"/>
    <property type="match status" value="1"/>
</dbReference>
<sequence length="201" mass="21465">MRNIKKVAIAALTLAACGTAASAQDTSFRGFRIEGQAGYDWAHSEGNHNGKFGFGGSAGFDGVIANRIVIGPEFNYWHENHGGNTVVTAFPGAVVAHQQRDQIGGDIRVGYLVTPDFLVFGKGGYVNEAQRRLIVADDGSSSFGRGHADGYQYGGGVEFTLHDKFSAVPGGLYVSAQYVRSQFDNHTADNHAMGGIGFRFK</sequence>
<protein>
    <submittedName>
        <fullName evidence="4">Porin family protein</fullName>
    </submittedName>
</protein>
<accession>A0A838L5V0</accession>
<evidence type="ECO:0000256" key="1">
    <source>
        <dbReference type="ARBA" id="ARBA00022729"/>
    </source>
</evidence>
<dbReference type="InterPro" id="IPR027385">
    <property type="entry name" value="Beta-barrel_OMP"/>
</dbReference>
<dbReference type="AlphaFoldDB" id="A0A838L5V0"/>
<keyword evidence="5" id="KW-1185">Reference proteome</keyword>
<evidence type="ECO:0000313" key="4">
    <source>
        <dbReference type="EMBL" id="MBA2934417.1"/>
    </source>
</evidence>
<dbReference type="RefSeq" id="WP_160365902.1">
    <property type="nucleotide sequence ID" value="NZ_JACEIB010000006.1"/>
</dbReference>
<evidence type="ECO:0000313" key="5">
    <source>
        <dbReference type="Proteomes" id="UP000570166"/>
    </source>
</evidence>
<dbReference type="PROSITE" id="PS51257">
    <property type="entry name" value="PROKAR_LIPOPROTEIN"/>
    <property type="match status" value="1"/>
</dbReference>
<comment type="caution">
    <text evidence="4">The sequence shown here is derived from an EMBL/GenBank/DDBJ whole genome shotgun (WGS) entry which is preliminary data.</text>
</comment>
<reference evidence="4 5" key="1">
    <citation type="submission" date="2020-07" db="EMBL/GenBank/DDBJ databases">
        <authorList>
            <person name="Sun Q."/>
        </authorList>
    </citation>
    <scope>NUCLEOTIDE SEQUENCE [LARGE SCALE GENOMIC DNA]</scope>
    <source>
        <strain evidence="4 5">CGMCC 1.13654</strain>
    </source>
</reference>
<keyword evidence="1 2" id="KW-0732">Signal</keyword>